<feature type="signal peptide" evidence="1">
    <location>
        <begin position="1"/>
        <end position="33"/>
    </location>
</feature>
<keyword evidence="1" id="KW-0732">Signal</keyword>
<dbReference type="Proteomes" id="UP001605036">
    <property type="component" value="Unassembled WGS sequence"/>
</dbReference>
<name>A0ABD1XZI3_9MARC</name>
<keyword evidence="4" id="KW-1185">Reference proteome</keyword>
<evidence type="ECO:0000256" key="1">
    <source>
        <dbReference type="SAM" id="SignalP"/>
    </source>
</evidence>
<evidence type="ECO:0000313" key="4">
    <source>
        <dbReference type="Proteomes" id="UP001605036"/>
    </source>
</evidence>
<evidence type="ECO:0000259" key="2">
    <source>
        <dbReference type="PROSITE" id="PS51412"/>
    </source>
</evidence>
<dbReference type="InterPro" id="IPR020864">
    <property type="entry name" value="MACPF"/>
</dbReference>
<proteinExistence type="predicted"/>
<gene>
    <name evidence="3" type="ORF">R1flu_000105</name>
</gene>
<dbReference type="PROSITE" id="PS51412">
    <property type="entry name" value="MACPF_2"/>
    <property type="match status" value="1"/>
</dbReference>
<comment type="caution">
    <text evidence="3">The sequence shown here is derived from an EMBL/GenBank/DDBJ whole genome shotgun (WGS) entry which is preliminary data.</text>
</comment>
<sequence>MNPSAGFMIRPPSMLQTASAVLLVLFSLNAATGSLPKAAVRSLGRCVYLPDVTLESDHLSEPMIFDADDLGELAKTESDNFASVNSNWFEESKTLKASIATEMGISGGYRGVELSVSSAFNKVTGHETDVKVADVHAVSYSSRTFVERGSNLYKFPLKSDFLKDFQGFPVTVKDPHTDSAWGPFRDFMNKWGSHIVTAAYTGVVFQSWSSAKAE</sequence>
<feature type="domain" description="MACPF" evidence="2">
    <location>
        <begin position="7"/>
        <end position="214"/>
    </location>
</feature>
<protein>
    <recommendedName>
        <fullName evidence="2">MACPF domain-containing protein</fullName>
    </recommendedName>
</protein>
<organism evidence="3 4">
    <name type="scientific">Riccia fluitans</name>
    <dbReference type="NCBI Taxonomy" id="41844"/>
    <lineage>
        <taxon>Eukaryota</taxon>
        <taxon>Viridiplantae</taxon>
        <taxon>Streptophyta</taxon>
        <taxon>Embryophyta</taxon>
        <taxon>Marchantiophyta</taxon>
        <taxon>Marchantiopsida</taxon>
        <taxon>Marchantiidae</taxon>
        <taxon>Marchantiales</taxon>
        <taxon>Ricciaceae</taxon>
        <taxon>Riccia</taxon>
    </lineage>
</organism>
<accession>A0ABD1XZI3</accession>
<reference evidence="3 4" key="1">
    <citation type="submission" date="2024-09" db="EMBL/GenBank/DDBJ databases">
        <title>Chromosome-scale assembly of Riccia fluitans.</title>
        <authorList>
            <person name="Paukszto L."/>
            <person name="Sawicki J."/>
            <person name="Karawczyk K."/>
            <person name="Piernik-Szablinska J."/>
            <person name="Szczecinska M."/>
            <person name="Mazdziarz M."/>
        </authorList>
    </citation>
    <scope>NUCLEOTIDE SEQUENCE [LARGE SCALE GENOMIC DNA]</scope>
    <source>
        <strain evidence="3">Rf_01</strain>
        <tissue evidence="3">Aerial parts of the thallus</tissue>
    </source>
</reference>
<dbReference type="EMBL" id="JBHFFA010000006">
    <property type="protein sequence ID" value="KAL2619900.1"/>
    <property type="molecule type" value="Genomic_DNA"/>
</dbReference>
<feature type="chain" id="PRO_5044863138" description="MACPF domain-containing protein" evidence="1">
    <location>
        <begin position="34"/>
        <end position="214"/>
    </location>
</feature>
<evidence type="ECO:0000313" key="3">
    <source>
        <dbReference type="EMBL" id="KAL2619900.1"/>
    </source>
</evidence>
<dbReference type="AlphaFoldDB" id="A0ABD1XZI3"/>